<dbReference type="PANTHER" id="PTHR10625">
    <property type="entry name" value="HISTONE DEACETYLASE HDAC1-RELATED"/>
    <property type="match status" value="1"/>
</dbReference>
<protein>
    <submittedName>
        <fullName evidence="4">Histone deacetylase family protein</fullName>
    </submittedName>
</protein>
<evidence type="ECO:0000256" key="2">
    <source>
        <dbReference type="SAM" id="MobiDB-lite"/>
    </source>
</evidence>
<dbReference type="Proteomes" id="UP001350748">
    <property type="component" value="Unassembled WGS sequence"/>
</dbReference>
<dbReference type="InterPro" id="IPR023801">
    <property type="entry name" value="His_deacetylse_dom"/>
</dbReference>
<feature type="compositionally biased region" description="Basic and acidic residues" evidence="2">
    <location>
        <begin position="10"/>
        <end position="22"/>
    </location>
</feature>
<dbReference type="InterPro" id="IPR000286">
    <property type="entry name" value="HDACs"/>
</dbReference>
<sequence>MRTLLVTHESGLEHEMGPGHPERPERLRAIARALAEAPFAGLIRASAPRAEPEALLRVHPQSYLLALEEAAPRQGYVALDADTLMCPKTIEAVWRAAGGAIAAVDQVMTEKADNAFVATRPPGHHAGPHNPMGFCFVNNIAVAARHAQAAHGAERVAIVDFDVHHGNGTQEIFWSDGSVLFCSTHQAPFYPGTGGYNETGAHDTIVNAPLLAGSTGDVFSEALIERILPRLEAFRPDLILISAGFDAHERDPLGGLRLVEADYSDATKRIMEIADRRCGGRIVSLLEGGYDVEALARSVGVHVLALTGR</sequence>
<dbReference type="Gene3D" id="3.40.800.20">
    <property type="entry name" value="Histone deacetylase domain"/>
    <property type="match status" value="1"/>
</dbReference>
<evidence type="ECO:0000313" key="5">
    <source>
        <dbReference type="Proteomes" id="UP001350748"/>
    </source>
</evidence>
<dbReference type="Pfam" id="PF00850">
    <property type="entry name" value="Hist_deacetyl"/>
    <property type="match status" value="1"/>
</dbReference>
<dbReference type="RefSeq" id="WP_332082280.1">
    <property type="nucleotide sequence ID" value="NZ_JAZHYN010000035.1"/>
</dbReference>
<organism evidence="4 5">
    <name type="scientific">Methylocystis borbori</name>
    <dbReference type="NCBI Taxonomy" id="3118750"/>
    <lineage>
        <taxon>Bacteria</taxon>
        <taxon>Pseudomonadati</taxon>
        <taxon>Pseudomonadota</taxon>
        <taxon>Alphaproteobacteria</taxon>
        <taxon>Hyphomicrobiales</taxon>
        <taxon>Methylocystaceae</taxon>
        <taxon>Methylocystis</taxon>
    </lineage>
</organism>
<feature type="region of interest" description="Disordered" evidence="2">
    <location>
        <begin position="1"/>
        <end position="22"/>
    </location>
</feature>
<proteinExistence type="inferred from homology"/>
<evidence type="ECO:0000313" key="4">
    <source>
        <dbReference type="EMBL" id="MEF3367240.1"/>
    </source>
</evidence>
<dbReference type="EMBL" id="JAZHYN010000035">
    <property type="protein sequence ID" value="MEF3367240.1"/>
    <property type="molecule type" value="Genomic_DNA"/>
</dbReference>
<keyword evidence="5" id="KW-1185">Reference proteome</keyword>
<comment type="similarity">
    <text evidence="1">Belongs to the histone deacetylase family.</text>
</comment>
<feature type="domain" description="Histone deacetylase" evidence="3">
    <location>
        <begin position="20"/>
        <end position="305"/>
    </location>
</feature>
<evidence type="ECO:0000256" key="1">
    <source>
        <dbReference type="ARBA" id="ARBA00005947"/>
    </source>
</evidence>
<name>A0ABU7XJF2_9HYPH</name>
<comment type="caution">
    <text evidence="4">The sequence shown here is derived from an EMBL/GenBank/DDBJ whole genome shotgun (WGS) entry which is preliminary data.</text>
</comment>
<reference evidence="4 5" key="1">
    <citation type="submission" date="2024-02" db="EMBL/GenBank/DDBJ databases">
        <authorList>
            <person name="Grouzdev D."/>
        </authorList>
    </citation>
    <scope>NUCLEOTIDE SEQUENCE [LARGE SCALE GENOMIC DNA]</scope>
    <source>
        <strain evidence="4 5">9N</strain>
    </source>
</reference>
<dbReference type="InterPro" id="IPR023696">
    <property type="entry name" value="Ureohydrolase_dom_sf"/>
</dbReference>
<accession>A0ABU7XJF2</accession>
<gene>
    <name evidence="4" type="ORF">V3H18_11910</name>
</gene>
<dbReference type="PRINTS" id="PR01270">
    <property type="entry name" value="HDASUPER"/>
</dbReference>
<dbReference type="CDD" id="cd11599">
    <property type="entry name" value="HDAC_classII_2"/>
    <property type="match status" value="1"/>
</dbReference>
<dbReference type="InterPro" id="IPR037138">
    <property type="entry name" value="His_deacetylse_dom_sf"/>
</dbReference>
<evidence type="ECO:0000259" key="3">
    <source>
        <dbReference type="Pfam" id="PF00850"/>
    </source>
</evidence>
<dbReference type="PANTHER" id="PTHR10625:SF10">
    <property type="entry name" value="HISTONE DEACETYLASE HDAC1"/>
    <property type="match status" value="1"/>
</dbReference>
<dbReference type="SUPFAM" id="SSF52768">
    <property type="entry name" value="Arginase/deacetylase"/>
    <property type="match status" value="1"/>
</dbReference>